<dbReference type="Gene3D" id="1.20.990.10">
    <property type="entry name" value="NADPH-cytochrome p450 Reductase, Chain A, domain 3"/>
    <property type="match status" value="1"/>
</dbReference>
<dbReference type="InterPro" id="IPR039261">
    <property type="entry name" value="FNR_nucleotide-bd"/>
</dbReference>
<dbReference type="GO" id="GO:0004783">
    <property type="term" value="F:sulfite reductase (NADPH) activity"/>
    <property type="evidence" value="ECO:0007669"/>
    <property type="project" value="UniProtKB-EC"/>
</dbReference>
<evidence type="ECO:0000256" key="10">
    <source>
        <dbReference type="ARBA" id="ARBA00052219"/>
    </source>
</evidence>
<keyword evidence="3 11" id="KW-0285">Flavoprotein</keyword>
<dbReference type="FunFam" id="3.40.50.80:FF:000001">
    <property type="entry name" value="NADPH--cytochrome P450 reductase 1"/>
    <property type="match status" value="1"/>
</dbReference>
<keyword evidence="6 11" id="KW-0521">NADP</keyword>
<protein>
    <recommendedName>
        <fullName evidence="11">Sulfite reductase [NADPH] flavoprotein alpha-component</fullName>
        <shortName evidence="11">SiR-FP</shortName>
        <ecNumber evidence="11">1.8.1.2</ecNumber>
    </recommendedName>
</protein>
<evidence type="ECO:0000259" key="14">
    <source>
        <dbReference type="PROSITE" id="PS51384"/>
    </source>
</evidence>
<dbReference type="InterPro" id="IPR029039">
    <property type="entry name" value="Flavoprotein-like_sf"/>
</dbReference>
<dbReference type="Pfam" id="PF00667">
    <property type="entry name" value="FAD_binding_1"/>
    <property type="match status" value="1"/>
</dbReference>
<feature type="binding site" evidence="12">
    <location>
        <position position="330"/>
    </location>
    <ligand>
        <name>FAD</name>
        <dbReference type="ChEBI" id="CHEBI:57692"/>
    </ligand>
</feature>
<dbReference type="GO" id="GO:0070814">
    <property type="term" value="P:hydrogen sulfide biosynthetic process"/>
    <property type="evidence" value="ECO:0007669"/>
    <property type="project" value="UniProtKB-UniPathway"/>
</dbReference>
<comment type="catalytic activity">
    <reaction evidence="10 11">
        <text>hydrogen sulfide + 3 NADP(+) + 3 H2O = sulfite + 3 NADPH + 4 H(+)</text>
        <dbReference type="Rhea" id="RHEA:13801"/>
        <dbReference type="ChEBI" id="CHEBI:15377"/>
        <dbReference type="ChEBI" id="CHEBI:15378"/>
        <dbReference type="ChEBI" id="CHEBI:17359"/>
        <dbReference type="ChEBI" id="CHEBI:29919"/>
        <dbReference type="ChEBI" id="CHEBI:57783"/>
        <dbReference type="ChEBI" id="CHEBI:58349"/>
        <dbReference type="EC" id="1.8.1.2"/>
    </reaction>
</comment>
<comment type="function">
    <text evidence="11">Component of the sulfite reductase complex that catalyzes the 6-electron reduction of sulfite to sulfide. This is one of several activities required for the biosynthesis of L-cysteine from sulfate. The flavoprotein component catalyzes the electron flow from NADPH -&gt; FAD -&gt; FMN to the hemoprotein component.</text>
</comment>
<dbReference type="Gene3D" id="2.40.30.10">
    <property type="entry name" value="Translation factors"/>
    <property type="match status" value="1"/>
</dbReference>
<dbReference type="InterPro" id="IPR008254">
    <property type="entry name" value="Flavodoxin/NO_synth"/>
</dbReference>
<dbReference type="PANTHER" id="PTHR19384:SF128">
    <property type="entry name" value="NADPH OXIDOREDUCTASE A"/>
    <property type="match status" value="1"/>
</dbReference>
<dbReference type="GO" id="GO:0019344">
    <property type="term" value="P:cysteine biosynthetic process"/>
    <property type="evidence" value="ECO:0007669"/>
    <property type="project" value="UniProtKB-KW"/>
</dbReference>
<dbReference type="Gene3D" id="3.40.50.360">
    <property type="match status" value="1"/>
</dbReference>
<feature type="binding site" evidence="12">
    <location>
        <position position="364"/>
    </location>
    <ligand>
        <name>FAD</name>
        <dbReference type="ChEBI" id="CHEBI:57692"/>
    </ligand>
</feature>
<evidence type="ECO:0000256" key="6">
    <source>
        <dbReference type="ARBA" id="ARBA00022857"/>
    </source>
</evidence>
<feature type="binding site" evidence="12">
    <location>
        <position position="418"/>
    </location>
    <ligand>
        <name>FAD</name>
        <dbReference type="ChEBI" id="CHEBI:57692"/>
    </ligand>
</feature>
<dbReference type="PRINTS" id="PR00369">
    <property type="entry name" value="FLAVODOXIN"/>
</dbReference>
<dbReference type="Pfam" id="PF00175">
    <property type="entry name" value="NAD_binding_1"/>
    <property type="match status" value="1"/>
</dbReference>
<sequence length="607" mass="66340">MSQKPNQQSAPGAILNDQQWNAITQAMAGLNRDQLTWVSGYAAGMAAAQSGAVASSAGANAVSSAPAPTLTILYGSQTGNAKGLAQQFQAKAEEAGYNSKLVSMADYKPRQLKSETHVALFVSTHGEGDAPDDAIELHEFVAGKKAPKLNNTKYAVMGLGDSSYEFFCQTGKDFDASLAKLGATSIIERADLDVDYDADAQTWIDKLIDALKEDLTAKAPVAVTAQTGSAVQGAPTQSYTKKAPYTATLLESQKITGRDSVKDIRHIEISLEGSGITYQAGDALGVWFKNAAGLVQEFISLLSLNADAEVTIGDSQFTLAEALSSKLELTLSYPNFIKAYQSATGSESLATLMEDKAQLRTYMAERQLIDIVRDHPGKLTEQQLVDALRPLTPRLYSIASSQSEVEEEVHLTVAHVDYEAFGHRHQGGASGFLCEYLEENGEVEVFIEPNDNFRLPESPDTPVIMVGPGTGIAPFRAFMQERDAQDAEGKNWLFFGNPHFTQDFLYQVEWQGYVKSGLLDKITLAFSRDQQEKVYVQHRLLEHGKDVYQWLEDGAHFYVCGDATHMAKDVENALISIVQEHGNKSEADAKAYIVTLRKAKRYQKDVY</sequence>
<comment type="caution">
    <text evidence="15">The sequence shown here is derived from an EMBL/GenBank/DDBJ whole genome shotgun (WGS) entry which is preliminary data.</text>
</comment>
<keyword evidence="5 11" id="KW-0274">FAD</keyword>
<name>A0A7X5LNG2_9ALTE</name>
<evidence type="ECO:0000256" key="12">
    <source>
        <dbReference type="PIRSR" id="PIRSR000207-1"/>
    </source>
</evidence>
<evidence type="ECO:0000259" key="13">
    <source>
        <dbReference type="PROSITE" id="PS50902"/>
    </source>
</evidence>
<dbReference type="InterPro" id="IPR001433">
    <property type="entry name" value="OxRdtase_FAD/NAD-bd"/>
</dbReference>
<dbReference type="EC" id="1.8.1.2" evidence="11"/>
<proteinExistence type="predicted"/>
<dbReference type="InterPro" id="IPR001094">
    <property type="entry name" value="Flavdoxin-like"/>
</dbReference>
<accession>A0A7X5LNG2</accession>
<keyword evidence="4 11" id="KW-0288">FMN</keyword>
<dbReference type="AlphaFoldDB" id="A0A7X5LNG2"/>
<feature type="binding site" evidence="12">
    <location>
        <position position="569"/>
    </location>
    <ligand>
        <name>NADP(+)</name>
        <dbReference type="ChEBI" id="CHEBI:58349"/>
    </ligand>
</feature>
<comment type="subunit">
    <text evidence="11">Alpha(8)-beta(8). The alpha component is a flavoprotein, the beta component is a hemoprotein.</text>
</comment>
<evidence type="ECO:0000256" key="5">
    <source>
        <dbReference type="ARBA" id="ARBA00022827"/>
    </source>
</evidence>
<evidence type="ECO:0000256" key="4">
    <source>
        <dbReference type="ARBA" id="ARBA00022643"/>
    </source>
</evidence>
<dbReference type="NCBIfam" id="TIGR01931">
    <property type="entry name" value="cysJ"/>
    <property type="match status" value="1"/>
</dbReference>
<organism evidence="15 16">
    <name type="scientific">Alteromonas profundi</name>
    <dbReference type="NCBI Taxonomy" id="2696062"/>
    <lineage>
        <taxon>Bacteria</taxon>
        <taxon>Pseudomonadati</taxon>
        <taxon>Pseudomonadota</taxon>
        <taxon>Gammaproteobacteria</taxon>
        <taxon>Alteromonadales</taxon>
        <taxon>Alteromonadaceae</taxon>
        <taxon>Alteromonas/Salinimonas group</taxon>
        <taxon>Alteromonas</taxon>
    </lineage>
</organism>
<feature type="domain" description="Flavodoxin-like" evidence="13">
    <location>
        <begin position="70"/>
        <end position="208"/>
    </location>
</feature>
<feature type="binding site" evidence="12">
    <location>
        <begin position="159"/>
        <end position="168"/>
    </location>
    <ligand>
        <name>FMN</name>
        <dbReference type="ChEBI" id="CHEBI:58210"/>
    </ligand>
</feature>
<evidence type="ECO:0000313" key="15">
    <source>
        <dbReference type="EMBL" id="NDV92574.1"/>
    </source>
</evidence>
<dbReference type="InterPro" id="IPR017938">
    <property type="entry name" value="Riboflavin_synthase-like_b-brl"/>
</dbReference>
<dbReference type="Proteomes" id="UP000470213">
    <property type="component" value="Unassembled WGS sequence"/>
</dbReference>
<dbReference type="PROSITE" id="PS51384">
    <property type="entry name" value="FAD_FR"/>
    <property type="match status" value="1"/>
</dbReference>
<keyword evidence="16" id="KW-1185">Reference proteome</keyword>
<dbReference type="RefSeq" id="WP_163087408.1">
    <property type="nucleotide sequence ID" value="NZ_JAAAWN010000024.1"/>
</dbReference>
<feature type="binding site" evidence="12">
    <location>
        <begin position="123"/>
        <end position="126"/>
    </location>
    <ligand>
        <name>FMN</name>
        <dbReference type="ChEBI" id="CHEBI:58210"/>
    </ligand>
</feature>
<dbReference type="GO" id="GO:0010181">
    <property type="term" value="F:FMN binding"/>
    <property type="evidence" value="ECO:0007669"/>
    <property type="project" value="InterPro"/>
</dbReference>
<feature type="domain" description="FAD-binding FR-type" evidence="14">
    <location>
        <begin position="242"/>
        <end position="456"/>
    </location>
</feature>
<dbReference type="InterPro" id="IPR001709">
    <property type="entry name" value="Flavoprot_Pyr_Nucl_cyt_Rdtase"/>
</dbReference>
<keyword evidence="8 11" id="KW-0560">Oxidoreductase</keyword>
<dbReference type="InterPro" id="IPR017927">
    <property type="entry name" value="FAD-bd_FR_type"/>
</dbReference>
<dbReference type="InterPro" id="IPR003097">
    <property type="entry name" value="CysJ-like_FAD-binding"/>
</dbReference>
<evidence type="ECO:0000256" key="7">
    <source>
        <dbReference type="ARBA" id="ARBA00022982"/>
    </source>
</evidence>
<comment type="cofactor">
    <cofactor evidence="11 12">
        <name>FAD</name>
        <dbReference type="ChEBI" id="CHEBI:57692"/>
    </cofactor>
    <text evidence="11 12">Binds 1 FAD per subunit.</text>
</comment>
<dbReference type="GO" id="GO:0050660">
    <property type="term" value="F:flavin adenine dinucleotide binding"/>
    <property type="evidence" value="ECO:0007669"/>
    <property type="project" value="InterPro"/>
</dbReference>
<evidence type="ECO:0000256" key="11">
    <source>
        <dbReference type="PIRNR" id="PIRNR000207"/>
    </source>
</evidence>
<evidence type="ECO:0000256" key="2">
    <source>
        <dbReference type="ARBA" id="ARBA00022605"/>
    </source>
</evidence>
<feature type="binding site" evidence="12">
    <location>
        <begin position="427"/>
        <end position="430"/>
    </location>
    <ligand>
        <name>FAD</name>
        <dbReference type="ChEBI" id="CHEBI:57692"/>
    </ligand>
</feature>
<gene>
    <name evidence="15" type="ORF">GTH32_15475</name>
</gene>
<keyword evidence="1 11" id="KW-0813">Transport</keyword>
<reference evidence="15 16" key="1">
    <citation type="submission" date="2020-01" db="EMBL/GenBank/DDBJ databases">
        <authorList>
            <person name="Chen J."/>
            <person name="Zhu S."/>
            <person name="Yang J."/>
        </authorList>
    </citation>
    <scope>NUCLEOTIDE SEQUENCE [LARGE SCALE GENOMIC DNA]</scope>
    <source>
        <strain evidence="15 16">345S023</strain>
    </source>
</reference>
<dbReference type="PROSITE" id="PS50902">
    <property type="entry name" value="FLAVODOXIN_LIKE"/>
    <property type="match status" value="1"/>
</dbReference>
<evidence type="ECO:0000256" key="3">
    <source>
        <dbReference type="ARBA" id="ARBA00022630"/>
    </source>
</evidence>
<evidence type="ECO:0000256" key="8">
    <source>
        <dbReference type="ARBA" id="ARBA00023002"/>
    </source>
</evidence>
<keyword evidence="9 11" id="KW-0198">Cysteine biosynthesis</keyword>
<dbReference type="PIRSF" id="PIRSF000207">
    <property type="entry name" value="SiR-FP_CysJ"/>
    <property type="match status" value="1"/>
</dbReference>
<evidence type="ECO:0000313" key="16">
    <source>
        <dbReference type="Proteomes" id="UP000470213"/>
    </source>
</evidence>
<dbReference type="PANTHER" id="PTHR19384">
    <property type="entry name" value="NITRIC OXIDE SYNTHASE-RELATED"/>
    <property type="match status" value="1"/>
</dbReference>
<dbReference type="SUPFAM" id="SSF52218">
    <property type="entry name" value="Flavoproteins"/>
    <property type="match status" value="1"/>
</dbReference>
<feature type="binding site" evidence="12">
    <location>
        <begin position="76"/>
        <end position="81"/>
    </location>
    <ligand>
        <name>FMN</name>
        <dbReference type="ChEBI" id="CHEBI:58210"/>
    </ligand>
</feature>
<keyword evidence="2 11" id="KW-0028">Amino-acid biosynthesis</keyword>
<dbReference type="PRINTS" id="PR00371">
    <property type="entry name" value="FPNCR"/>
</dbReference>
<dbReference type="InterPro" id="IPR023173">
    <property type="entry name" value="NADPH_Cyt_P450_Rdtase_alpha"/>
</dbReference>
<dbReference type="EMBL" id="JAAAWN010000024">
    <property type="protein sequence ID" value="NDV92574.1"/>
    <property type="molecule type" value="Genomic_DNA"/>
</dbReference>
<evidence type="ECO:0000256" key="1">
    <source>
        <dbReference type="ARBA" id="ARBA00022448"/>
    </source>
</evidence>
<feature type="binding site" evidence="12">
    <location>
        <begin position="394"/>
        <end position="397"/>
    </location>
    <ligand>
        <name>FAD</name>
        <dbReference type="ChEBI" id="CHEBI:57692"/>
    </ligand>
</feature>
<feature type="binding site" evidence="12">
    <location>
        <begin position="533"/>
        <end position="537"/>
    </location>
    <ligand>
        <name>NADP(+)</name>
        <dbReference type="ChEBI" id="CHEBI:58349"/>
    </ligand>
</feature>
<dbReference type="InterPro" id="IPR010199">
    <property type="entry name" value="CysJ"/>
</dbReference>
<dbReference type="GO" id="GO:0005829">
    <property type="term" value="C:cytosol"/>
    <property type="evidence" value="ECO:0007669"/>
    <property type="project" value="TreeGrafter"/>
</dbReference>
<comment type="cofactor">
    <cofactor evidence="11 12">
        <name>FMN</name>
        <dbReference type="ChEBI" id="CHEBI:58210"/>
    </cofactor>
    <text evidence="11 12">Binds 1 FMN per subunit.</text>
</comment>
<feature type="binding site" evidence="12">
    <location>
        <begin position="527"/>
        <end position="528"/>
    </location>
    <ligand>
        <name>NADP(+)</name>
        <dbReference type="ChEBI" id="CHEBI:58349"/>
    </ligand>
</feature>
<dbReference type="Gene3D" id="3.40.50.80">
    <property type="entry name" value="Nucleotide-binding domain of ferredoxin-NADP reductase (FNR) module"/>
    <property type="match status" value="1"/>
</dbReference>
<dbReference type="UniPathway" id="UPA00140">
    <property type="reaction ID" value="UER00207"/>
</dbReference>
<feature type="binding site" evidence="12">
    <location>
        <begin position="412"/>
        <end position="414"/>
    </location>
    <ligand>
        <name>FAD</name>
        <dbReference type="ChEBI" id="CHEBI:57692"/>
    </ligand>
</feature>
<feature type="binding site" evidence="12">
    <location>
        <position position="607"/>
    </location>
    <ligand>
        <name>FAD</name>
        <dbReference type="ChEBI" id="CHEBI:57692"/>
    </ligand>
</feature>
<dbReference type="CDD" id="cd06199">
    <property type="entry name" value="SiR"/>
    <property type="match status" value="1"/>
</dbReference>
<dbReference type="Pfam" id="PF00258">
    <property type="entry name" value="Flavodoxin_1"/>
    <property type="match status" value="1"/>
</dbReference>
<dbReference type="SUPFAM" id="SSF63380">
    <property type="entry name" value="Riboflavin synthase domain-like"/>
    <property type="match status" value="1"/>
</dbReference>
<comment type="pathway">
    <text evidence="11">Sulfur metabolism; hydrogen sulfide biosynthesis; hydrogen sulfide from sulfite (NADPH route): step 1/1.</text>
</comment>
<dbReference type="SUPFAM" id="SSF52343">
    <property type="entry name" value="Ferredoxin reductase-like, C-terminal NADP-linked domain"/>
    <property type="match status" value="1"/>
</dbReference>
<evidence type="ECO:0000256" key="9">
    <source>
        <dbReference type="ARBA" id="ARBA00023192"/>
    </source>
</evidence>
<keyword evidence="7 11" id="KW-0249">Electron transport</keyword>